<dbReference type="STRING" id="361183.AMC99_00766"/>
<keyword evidence="2" id="KW-1185">Reference proteome</keyword>
<organism evidence="1 2">
    <name type="scientific">Altererythrobacter epoxidivorans</name>
    <dbReference type="NCBI Taxonomy" id="361183"/>
    <lineage>
        <taxon>Bacteria</taxon>
        <taxon>Pseudomonadati</taxon>
        <taxon>Pseudomonadota</taxon>
        <taxon>Alphaproteobacteria</taxon>
        <taxon>Sphingomonadales</taxon>
        <taxon>Erythrobacteraceae</taxon>
        <taxon>Altererythrobacter</taxon>
    </lineage>
</organism>
<proteinExistence type="predicted"/>
<evidence type="ECO:0000313" key="1">
    <source>
        <dbReference type="EMBL" id="ALE16069.1"/>
    </source>
</evidence>
<dbReference type="PATRIC" id="fig|361183.4.peg.748"/>
<reference evidence="1 2" key="1">
    <citation type="submission" date="2015-09" db="EMBL/GenBank/DDBJ databases">
        <title>Complete genome sequence of a benzo[a]pyrene-degrading bacterium Altererythrobacter epoxidivorans CGMCC 1.7731T.</title>
        <authorList>
            <person name="Li Z."/>
            <person name="Cheng H."/>
            <person name="Huo Y."/>
            <person name="Xu X."/>
        </authorList>
    </citation>
    <scope>NUCLEOTIDE SEQUENCE [LARGE SCALE GENOMIC DNA]</scope>
    <source>
        <strain evidence="1 2">CGMCC 1.7731</strain>
    </source>
</reference>
<dbReference type="Proteomes" id="UP000057938">
    <property type="component" value="Chromosome"/>
</dbReference>
<protein>
    <submittedName>
        <fullName evidence="1">Uncharacterized protein</fullName>
    </submittedName>
</protein>
<evidence type="ECO:0000313" key="2">
    <source>
        <dbReference type="Proteomes" id="UP000057938"/>
    </source>
</evidence>
<dbReference type="EMBL" id="CP012669">
    <property type="protein sequence ID" value="ALE16069.1"/>
    <property type="molecule type" value="Genomic_DNA"/>
</dbReference>
<accession>A0A0M5L6L5</accession>
<gene>
    <name evidence="1" type="ORF">AMC99_00766</name>
</gene>
<name>A0A0M5L6L5_9SPHN</name>
<dbReference type="KEGG" id="aep:AMC99_00766"/>
<sequence length="44" mass="5008">MRLSKRPDLSQLIQTYCQSEIFAITISENLEVLARKSQVSANPK</sequence>
<dbReference type="AlphaFoldDB" id="A0A0M5L6L5"/>